<dbReference type="SMART" id="SM01260">
    <property type="entry name" value="LANC_like"/>
    <property type="match status" value="1"/>
</dbReference>
<gene>
    <name evidence="2" type="ORF">PHISCL_01391</name>
</gene>
<dbReference type="InterPro" id="IPR012341">
    <property type="entry name" value="6hp_glycosidase-like_sf"/>
</dbReference>
<dbReference type="EMBL" id="MVGC01000025">
    <property type="protein sequence ID" value="RJE26322.1"/>
    <property type="molecule type" value="Genomic_DNA"/>
</dbReference>
<dbReference type="PANTHER" id="PTHR12736:SF7">
    <property type="entry name" value="LANC-LIKE PROTEIN 3"/>
    <property type="match status" value="1"/>
</dbReference>
<dbReference type="GO" id="GO:0005886">
    <property type="term" value="C:plasma membrane"/>
    <property type="evidence" value="ECO:0007669"/>
    <property type="project" value="TreeGrafter"/>
</dbReference>
<evidence type="ECO:0000256" key="1">
    <source>
        <dbReference type="PIRSR" id="PIRSR607822-1"/>
    </source>
</evidence>
<dbReference type="Gene3D" id="1.50.10.10">
    <property type="match status" value="1"/>
</dbReference>
<comment type="caution">
    <text evidence="2">The sequence shown here is derived from an EMBL/GenBank/DDBJ whole genome shotgun (WGS) entry which is preliminary data.</text>
</comment>
<proteinExistence type="predicted"/>
<keyword evidence="1" id="KW-0862">Zinc</keyword>
<dbReference type="InterPro" id="IPR007822">
    <property type="entry name" value="LANC-like"/>
</dbReference>
<evidence type="ECO:0000313" key="3">
    <source>
        <dbReference type="Proteomes" id="UP000266188"/>
    </source>
</evidence>
<accession>A0A3A2ZT41</accession>
<evidence type="ECO:0008006" key="4">
    <source>
        <dbReference type="Google" id="ProtNLM"/>
    </source>
</evidence>
<keyword evidence="3" id="KW-1185">Reference proteome</keyword>
<dbReference type="GO" id="GO:0031179">
    <property type="term" value="P:peptide modification"/>
    <property type="evidence" value="ECO:0007669"/>
    <property type="project" value="InterPro"/>
</dbReference>
<dbReference type="PRINTS" id="PR01950">
    <property type="entry name" value="LANCSUPER"/>
</dbReference>
<dbReference type="SUPFAM" id="SSF158745">
    <property type="entry name" value="LanC-like"/>
    <property type="match status" value="1"/>
</dbReference>
<feature type="binding site" evidence="1">
    <location>
        <position position="351"/>
    </location>
    <ligand>
        <name>Zn(2+)</name>
        <dbReference type="ChEBI" id="CHEBI:29105"/>
    </ligand>
</feature>
<feature type="binding site" evidence="1">
    <location>
        <position position="298"/>
    </location>
    <ligand>
        <name>Zn(2+)</name>
        <dbReference type="ChEBI" id="CHEBI:29105"/>
    </ligand>
</feature>
<dbReference type="GO" id="GO:0005975">
    <property type="term" value="P:carbohydrate metabolic process"/>
    <property type="evidence" value="ECO:0007669"/>
    <property type="project" value="InterPro"/>
</dbReference>
<feature type="binding site" evidence="1">
    <location>
        <position position="350"/>
    </location>
    <ligand>
        <name>Zn(2+)</name>
        <dbReference type="ChEBI" id="CHEBI:29105"/>
    </ligand>
</feature>
<name>A0A3A2ZT41_9EURO</name>
<dbReference type="GO" id="GO:0046872">
    <property type="term" value="F:metal ion binding"/>
    <property type="evidence" value="ECO:0007669"/>
    <property type="project" value="UniProtKB-KW"/>
</dbReference>
<dbReference type="CDD" id="cd04794">
    <property type="entry name" value="euk_LANCL"/>
    <property type="match status" value="1"/>
</dbReference>
<dbReference type="PANTHER" id="PTHR12736">
    <property type="entry name" value="LANC-LIKE PROTEIN"/>
    <property type="match status" value="1"/>
</dbReference>
<organism evidence="2 3">
    <name type="scientific">Aspergillus sclerotialis</name>
    <dbReference type="NCBI Taxonomy" id="2070753"/>
    <lineage>
        <taxon>Eukaryota</taxon>
        <taxon>Fungi</taxon>
        <taxon>Dikarya</taxon>
        <taxon>Ascomycota</taxon>
        <taxon>Pezizomycotina</taxon>
        <taxon>Eurotiomycetes</taxon>
        <taxon>Eurotiomycetidae</taxon>
        <taxon>Eurotiales</taxon>
        <taxon>Aspergillaceae</taxon>
        <taxon>Aspergillus</taxon>
        <taxon>Aspergillus subgen. Polypaecilum</taxon>
    </lineage>
</organism>
<reference evidence="3" key="1">
    <citation type="submission" date="2017-02" db="EMBL/GenBank/DDBJ databases">
        <authorList>
            <person name="Tafer H."/>
            <person name="Lopandic K."/>
        </authorList>
    </citation>
    <scope>NUCLEOTIDE SEQUENCE [LARGE SCALE GENOMIC DNA]</scope>
    <source>
        <strain evidence="3">CBS 366.77</strain>
    </source>
</reference>
<protein>
    <recommendedName>
        <fullName evidence="4">Lanthionine synthetase C-like protein</fullName>
    </recommendedName>
</protein>
<dbReference type="OrthoDB" id="10257263at2759"/>
<evidence type="ECO:0000313" key="2">
    <source>
        <dbReference type="EMBL" id="RJE26322.1"/>
    </source>
</evidence>
<sequence>MPTDRPQYYQNNLKPVEISEDSLRKTLKELRIAAKRGVDLVQNGSPPGELSKAGLFNGPSGPTLMFLRLDQQSRVLAENSDSVPDFRNAVNERILPHAPNMPLAPGRLSPIGSSCPLTEVMLRILSAATSGSSRADISKDDIRCLHDAVKIALSNGPMIQHGGRIMGGDELMYGRSGLLWAVLNIRAHTFDEESTKSLAPVLGAVPRLIDVIIDAGRQGSKEYSKKGSRNSLPLMWMWSEGSYYLGAPDELKNDTRDYFPLIADTITGLCYICINNGGHLPSTIPPRSSRPSPLVQICHGSPGILILLACARKNTYLFPNYWSPTWDQATLLATERVWEQGLLSKGGSLCHGLAGNAWPLLLLHDCFEYDTEHIDTAKRNFQSRSQMDNVPDFSDKLTADYFFSRALAFLLHARESRPYSNSSKSARDFRMPDSPYCLFEGLAGTVCAWTEACATIEARLRKIELDRTRPNISSASALKDDGVFRGLVRRPLGFPGLQGDWCILNMQPTLHT</sequence>
<dbReference type="Proteomes" id="UP000266188">
    <property type="component" value="Unassembled WGS sequence"/>
</dbReference>
<keyword evidence="1" id="KW-0479">Metal-binding</keyword>
<dbReference type="AlphaFoldDB" id="A0A3A2ZT41"/>
<dbReference type="Pfam" id="PF05147">
    <property type="entry name" value="LANC_like"/>
    <property type="match status" value="1"/>
</dbReference>